<dbReference type="SUPFAM" id="SSF53448">
    <property type="entry name" value="Nucleotide-diphospho-sugar transferases"/>
    <property type="match status" value="1"/>
</dbReference>
<dbReference type="Gene3D" id="3.90.550.10">
    <property type="entry name" value="Spore Coat Polysaccharide Biosynthesis Protein SpsA, Chain A"/>
    <property type="match status" value="1"/>
</dbReference>
<proteinExistence type="predicted"/>
<evidence type="ECO:0000313" key="2">
    <source>
        <dbReference type="Proteomes" id="UP000236737"/>
    </source>
</evidence>
<reference evidence="2" key="1">
    <citation type="submission" date="2016-10" db="EMBL/GenBank/DDBJ databases">
        <authorList>
            <person name="Varghese N."/>
            <person name="Submissions S."/>
        </authorList>
    </citation>
    <scope>NUCLEOTIDE SEQUENCE [LARGE SCALE GENOMIC DNA]</scope>
    <source>
        <strain evidence="2">CGMCC 1.9230</strain>
    </source>
</reference>
<keyword evidence="2" id="KW-1185">Reference proteome</keyword>
<keyword evidence="1" id="KW-0808">Transferase</keyword>
<dbReference type="GO" id="GO:0016740">
    <property type="term" value="F:transferase activity"/>
    <property type="evidence" value="ECO:0007669"/>
    <property type="project" value="UniProtKB-KW"/>
</dbReference>
<dbReference type="Proteomes" id="UP000236737">
    <property type="component" value="Unassembled WGS sequence"/>
</dbReference>
<sequence>MLAIVIPFYKLTFFEETLQSLSIQTDKRFKVYIGDDASSENPSVLLGKYKGQFDFMYHRFEENQGSLSLVQQWDRCIALTGEEEWLLVLCDDDTLSNTCIADFYTCLPEIEGHDCKVIRFASIINDVVQQKVSALHTHPKLEKSTDFFCRRFKNQTRSSLSEYIFKKKAYQKYGFYNYELAWYADDRAWLEFSEFKEIYSINSSYLSFRLSNQNISRDNYKTEIKEHIKIKFFKEFLIKNLLKFKRDQRHDLLLYYEQIIYKQDRVNFTFWIDLFLLFISNRDFLQSLKFTRRLLIFLNSKRIVNL</sequence>
<evidence type="ECO:0000313" key="1">
    <source>
        <dbReference type="EMBL" id="SEG51178.1"/>
    </source>
</evidence>
<dbReference type="OrthoDB" id="1374586at2"/>
<dbReference type="InterPro" id="IPR029044">
    <property type="entry name" value="Nucleotide-diphossugar_trans"/>
</dbReference>
<accession>A0A1H6AR49</accession>
<organism evidence="1 2">
    <name type="scientific">Flavobacterium urumqiense</name>
    <dbReference type="NCBI Taxonomy" id="935224"/>
    <lineage>
        <taxon>Bacteria</taxon>
        <taxon>Pseudomonadati</taxon>
        <taxon>Bacteroidota</taxon>
        <taxon>Flavobacteriia</taxon>
        <taxon>Flavobacteriales</taxon>
        <taxon>Flavobacteriaceae</taxon>
        <taxon>Flavobacterium</taxon>
    </lineage>
</organism>
<dbReference type="AlphaFoldDB" id="A0A1H6AR49"/>
<dbReference type="RefSeq" id="WP_146059569.1">
    <property type="nucleotide sequence ID" value="NZ_FNVP01000019.1"/>
</dbReference>
<dbReference type="CDD" id="cd00761">
    <property type="entry name" value="Glyco_tranf_GTA_type"/>
    <property type="match status" value="1"/>
</dbReference>
<protein>
    <submittedName>
        <fullName evidence="1">Glycosyltransferase involved in cell wall bisynthesis</fullName>
    </submittedName>
</protein>
<dbReference type="EMBL" id="FNVP01000019">
    <property type="protein sequence ID" value="SEG51178.1"/>
    <property type="molecule type" value="Genomic_DNA"/>
</dbReference>
<gene>
    <name evidence="1" type="ORF">SAMN04488130_11923</name>
</gene>
<name>A0A1H6AR49_9FLAO</name>